<feature type="region of interest" description="Disordered" evidence="1">
    <location>
        <begin position="92"/>
        <end position="112"/>
    </location>
</feature>
<evidence type="ECO:0000259" key="2">
    <source>
        <dbReference type="Pfam" id="PF13490"/>
    </source>
</evidence>
<dbReference type="RefSeq" id="WP_184482260.1">
    <property type="nucleotide sequence ID" value="NZ_JACHIV010000001.1"/>
</dbReference>
<dbReference type="InterPro" id="IPR024020">
    <property type="entry name" value="Anit_sigma_mycothiol_RsrA"/>
</dbReference>
<dbReference type="NCBIfam" id="TIGR03988">
    <property type="entry name" value="antisig_RsrA"/>
    <property type="match status" value="1"/>
</dbReference>
<feature type="domain" description="Putative zinc-finger" evidence="2">
    <location>
        <begin position="11"/>
        <end position="44"/>
    </location>
</feature>
<dbReference type="EMBL" id="JACHIV010000001">
    <property type="protein sequence ID" value="MBB5071716.1"/>
    <property type="molecule type" value="Genomic_DNA"/>
</dbReference>
<reference evidence="3 4" key="1">
    <citation type="submission" date="2020-08" db="EMBL/GenBank/DDBJ databases">
        <title>Sequencing the genomes of 1000 actinobacteria strains.</title>
        <authorList>
            <person name="Klenk H.-P."/>
        </authorList>
    </citation>
    <scope>NUCLEOTIDE SEQUENCE [LARGE SCALE GENOMIC DNA]</scope>
    <source>
        <strain evidence="3 4">DSM 45582</strain>
    </source>
</reference>
<protein>
    <submittedName>
        <fullName evidence="3">Mycothiol system anti-sigma-R factor</fullName>
    </submittedName>
</protein>
<evidence type="ECO:0000313" key="4">
    <source>
        <dbReference type="Proteomes" id="UP000580474"/>
    </source>
</evidence>
<comment type="caution">
    <text evidence="3">The sequence shown here is derived from an EMBL/GenBank/DDBJ whole genome shotgun (WGS) entry which is preliminary data.</text>
</comment>
<dbReference type="Pfam" id="PF13490">
    <property type="entry name" value="zf-HC2"/>
    <property type="match status" value="1"/>
</dbReference>
<dbReference type="Proteomes" id="UP000580474">
    <property type="component" value="Unassembled WGS sequence"/>
</dbReference>
<accession>A0A840NGZ5</accession>
<proteinExistence type="predicted"/>
<dbReference type="AlphaFoldDB" id="A0A840NGZ5"/>
<dbReference type="InterPro" id="IPR027383">
    <property type="entry name" value="Znf_put"/>
</dbReference>
<gene>
    <name evidence="3" type="ORF">BJ969_004804</name>
</gene>
<evidence type="ECO:0000256" key="1">
    <source>
        <dbReference type="SAM" id="MobiDB-lite"/>
    </source>
</evidence>
<name>A0A840NGZ5_9PSEU</name>
<keyword evidence="4" id="KW-1185">Reference proteome</keyword>
<sequence length="112" mass="12727">MTCDGHDEASCEDVLAEVWLFLDNECNQIRREALQEHLDECGSCLEHYGIEEHLKELLHRKCGGEHAPSDLKERLRTSIRDTVLRQADVTVERGPEGTSVEVRAKKRTSPAE</sequence>
<organism evidence="3 4">
    <name type="scientific">Saccharopolyspora gloriosae</name>
    <dbReference type="NCBI Taxonomy" id="455344"/>
    <lineage>
        <taxon>Bacteria</taxon>
        <taxon>Bacillati</taxon>
        <taxon>Actinomycetota</taxon>
        <taxon>Actinomycetes</taxon>
        <taxon>Pseudonocardiales</taxon>
        <taxon>Pseudonocardiaceae</taxon>
        <taxon>Saccharopolyspora</taxon>
    </lineage>
</organism>
<evidence type="ECO:0000313" key="3">
    <source>
        <dbReference type="EMBL" id="MBB5071716.1"/>
    </source>
</evidence>